<name>A0A6C0IP21_9ZZZZ</name>
<accession>A0A6C0IP21</accession>
<proteinExistence type="predicted"/>
<organism evidence="2">
    <name type="scientific">viral metagenome</name>
    <dbReference type="NCBI Taxonomy" id="1070528"/>
    <lineage>
        <taxon>unclassified sequences</taxon>
        <taxon>metagenomes</taxon>
        <taxon>organismal metagenomes</taxon>
    </lineage>
</organism>
<protein>
    <submittedName>
        <fullName evidence="2">Uncharacterized protein</fullName>
    </submittedName>
</protein>
<evidence type="ECO:0000256" key="1">
    <source>
        <dbReference type="SAM" id="MobiDB-lite"/>
    </source>
</evidence>
<dbReference type="EMBL" id="MN740230">
    <property type="protein sequence ID" value="QHT94742.1"/>
    <property type="molecule type" value="Genomic_DNA"/>
</dbReference>
<feature type="region of interest" description="Disordered" evidence="1">
    <location>
        <begin position="329"/>
        <end position="363"/>
    </location>
</feature>
<dbReference type="AlphaFoldDB" id="A0A6C0IP21"/>
<evidence type="ECO:0000313" key="2">
    <source>
        <dbReference type="EMBL" id="QHT94742.1"/>
    </source>
</evidence>
<sequence>MKFKITPLTIFLLLLVVLVVLIVFNNSTSFQKEGFVSFLQSEPAASRQTVPQYNPNEKVYKLYDNLYFDNKNGSLVELTSSEFTGNVDMIGNTITQMSVMPRSSSVAYTYELTSATQKIAPPTKSLVSSYTPLIYDTDGTNTDKYSVLYMPWGKKTFLHVLDTTTSPITNEASFLFSDTSVVYSKILDGSEIYIEDYKIDADEHNNTDVSVPMYNSARKVHQLNKFVHYDMKNGSLLLSSGEEGVDVYKRGDTNKIAIHKTSADDVTETKFGDDDEYKTMSFDVQMHQDKMGGNTVMVFSQSFETMVVIVGKDANGNVTIKNLKRFNPNGIDDGSTLSSTGEDDNTQKEEDNEDDGNEKDTGLDINDYILKTQIVPPVCPACPACDFTGACSNCGGNGGSGTLTQKGNSTVEGDAVSKKSAADVATGTVGAVGDVASGTVDVAGDVATGTVGAVGDVATGTVGAVGDVASGTVGAVGDVATGAVGAAGGIASSALGAVGDVAAGIVGAGKKVTDAAGAKNNTNNTEKVPQDSNKQMTQVMPQGNNDPYSYYGQLPYKKPNEYMPITADFSSFGK</sequence>
<reference evidence="2" key="1">
    <citation type="journal article" date="2020" name="Nature">
        <title>Giant virus diversity and host interactions through global metagenomics.</title>
        <authorList>
            <person name="Schulz F."/>
            <person name="Roux S."/>
            <person name="Paez-Espino D."/>
            <person name="Jungbluth S."/>
            <person name="Walsh D.A."/>
            <person name="Denef V.J."/>
            <person name="McMahon K.D."/>
            <person name="Konstantinidis K.T."/>
            <person name="Eloe-Fadrosh E.A."/>
            <person name="Kyrpides N.C."/>
            <person name="Woyke T."/>
        </authorList>
    </citation>
    <scope>NUCLEOTIDE SEQUENCE</scope>
    <source>
        <strain evidence="2">GVMAG-M-3300024261-26</strain>
    </source>
</reference>